<dbReference type="AlphaFoldDB" id="A0A919W354"/>
<protein>
    <submittedName>
        <fullName evidence="1">Uncharacterized protein</fullName>
    </submittedName>
</protein>
<gene>
    <name evidence="1" type="ORF">Ato02nite_005510</name>
</gene>
<keyword evidence="2" id="KW-1185">Reference proteome</keyword>
<dbReference type="Proteomes" id="UP000677082">
    <property type="component" value="Unassembled WGS sequence"/>
</dbReference>
<sequence>MSADAAASCAVAGRWAKPSLLRFVAETRSALPLEVVAAAATIALAAVMPDVPDRIGTPAAVS</sequence>
<evidence type="ECO:0000313" key="2">
    <source>
        <dbReference type="Proteomes" id="UP000677082"/>
    </source>
</evidence>
<organism evidence="1 2">
    <name type="scientific">Paractinoplanes toevensis</name>
    <dbReference type="NCBI Taxonomy" id="571911"/>
    <lineage>
        <taxon>Bacteria</taxon>
        <taxon>Bacillati</taxon>
        <taxon>Actinomycetota</taxon>
        <taxon>Actinomycetes</taxon>
        <taxon>Micromonosporales</taxon>
        <taxon>Micromonosporaceae</taxon>
        <taxon>Paractinoplanes</taxon>
    </lineage>
</organism>
<evidence type="ECO:0000313" key="1">
    <source>
        <dbReference type="EMBL" id="GIM88758.1"/>
    </source>
</evidence>
<name>A0A919W354_9ACTN</name>
<dbReference type="EMBL" id="BOQN01000006">
    <property type="protein sequence ID" value="GIM88758.1"/>
    <property type="molecule type" value="Genomic_DNA"/>
</dbReference>
<comment type="caution">
    <text evidence="1">The sequence shown here is derived from an EMBL/GenBank/DDBJ whole genome shotgun (WGS) entry which is preliminary data.</text>
</comment>
<accession>A0A919W354</accession>
<proteinExistence type="predicted"/>
<reference evidence="1 2" key="1">
    <citation type="submission" date="2021-03" db="EMBL/GenBank/DDBJ databases">
        <title>Whole genome shotgun sequence of Actinoplanes toevensis NBRC 105298.</title>
        <authorList>
            <person name="Komaki H."/>
            <person name="Tamura T."/>
        </authorList>
    </citation>
    <scope>NUCLEOTIDE SEQUENCE [LARGE SCALE GENOMIC DNA]</scope>
    <source>
        <strain evidence="1 2">NBRC 105298</strain>
    </source>
</reference>